<dbReference type="PROSITE" id="PS50118">
    <property type="entry name" value="HMG_BOX_2"/>
    <property type="match status" value="1"/>
</dbReference>
<keyword evidence="1" id="KW-0539">Nucleus</keyword>
<reference evidence="3 4" key="1">
    <citation type="submission" date="2016-09" db="EMBL/GenBank/DDBJ databases">
        <title>Extensive genetic diversity and differential bi-allelic expression allows diatom success in the polar Southern Ocean.</title>
        <authorList>
            <consortium name="DOE Joint Genome Institute"/>
            <person name="Mock T."/>
            <person name="Otillar R.P."/>
            <person name="Strauss J."/>
            <person name="Dupont C."/>
            <person name="Frickenhaus S."/>
            <person name="Maumus F."/>
            <person name="Mcmullan M."/>
            <person name="Sanges R."/>
            <person name="Schmutz J."/>
            <person name="Toseland A."/>
            <person name="Valas R."/>
            <person name="Veluchamy A."/>
            <person name="Ward B.J."/>
            <person name="Allen A."/>
            <person name="Barry K."/>
            <person name="Falciatore A."/>
            <person name="Ferrante M."/>
            <person name="Fortunato A.E."/>
            <person name="Gloeckner G."/>
            <person name="Gruber A."/>
            <person name="Hipkin R."/>
            <person name="Janech M."/>
            <person name="Kroth P."/>
            <person name="Leese F."/>
            <person name="Lindquist E."/>
            <person name="Lyon B.R."/>
            <person name="Martin J."/>
            <person name="Mayer C."/>
            <person name="Parker M."/>
            <person name="Quesneville H."/>
            <person name="Raymond J."/>
            <person name="Uhlig C."/>
            <person name="Valentin K.U."/>
            <person name="Worden A.Z."/>
            <person name="Armbrust E.V."/>
            <person name="Bowler C."/>
            <person name="Green B."/>
            <person name="Moulton V."/>
            <person name="Van Oosterhout C."/>
            <person name="Grigoriev I."/>
        </authorList>
    </citation>
    <scope>NUCLEOTIDE SEQUENCE [LARGE SCALE GENOMIC DNA]</scope>
    <source>
        <strain evidence="3 4">CCMP1102</strain>
    </source>
</reference>
<dbReference type="EMBL" id="KV784353">
    <property type="protein sequence ID" value="OEU22139.1"/>
    <property type="molecule type" value="Genomic_DNA"/>
</dbReference>
<dbReference type="GO" id="GO:0003677">
    <property type="term" value="F:DNA binding"/>
    <property type="evidence" value="ECO:0007669"/>
    <property type="project" value="UniProtKB-UniRule"/>
</dbReference>
<dbReference type="InParanoid" id="A0A1E7FVG5"/>
<dbReference type="InterPro" id="IPR009071">
    <property type="entry name" value="HMG_box_dom"/>
</dbReference>
<protein>
    <recommendedName>
        <fullName evidence="2">HMG box domain-containing protein</fullName>
    </recommendedName>
</protein>
<sequence>KEDNEEEDPEATLATRTFFPTRTKRAHRKVHGKIGLVQLAREVSKRWKALDSVSRSHFEGLAEEDRKRHKVVMAEY</sequence>
<proteinExistence type="predicted"/>
<dbReference type="KEGG" id="fcy:FRACYDRAFT_145176"/>
<feature type="DNA-binding region" description="HMG box" evidence="1">
    <location>
        <begin position="9"/>
        <end position="76"/>
    </location>
</feature>
<dbReference type="Proteomes" id="UP000095751">
    <property type="component" value="Unassembled WGS sequence"/>
</dbReference>
<dbReference type="Gene3D" id="1.10.30.10">
    <property type="entry name" value="High mobility group box domain"/>
    <property type="match status" value="1"/>
</dbReference>
<feature type="non-terminal residue" evidence="3">
    <location>
        <position position="1"/>
    </location>
</feature>
<dbReference type="InterPro" id="IPR036910">
    <property type="entry name" value="HMG_box_dom_sf"/>
</dbReference>
<dbReference type="AlphaFoldDB" id="A0A1E7FVG5"/>
<keyword evidence="4" id="KW-1185">Reference proteome</keyword>
<accession>A0A1E7FVG5</accession>
<feature type="non-terminal residue" evidence="3">
    <location>
        <position position="76"/>
    </location>
</feature>
<keyword evidence="1" id="KW-0238">DNA-binding</keyword>
<gene>
    <name evidence="3" type="ORF">FRACYDRAFT_145176</name>
</gene>
<evidence type="ECO:0000313" key="4">
    <source>
        <dbReference type="Proteomes" id="UP000095751"/>
    </source>
</evidence>
<organism evidence="3 4">
    <name type="scientific">Fragilariopsis cylindrus CCMP1102</name>
    <dbReference type="NCBI Taxonomy" id="635003"/>
    <lineage>
        <taxon>Eukaryota</taxon>
        <taxon>Sar</taxon>
        <taxon>Stramenopiles</taxon>
        <taxon>Ochrophyta</taxon>
        <taxon>Bacillariophyta</taxon>
        <taxon>Bacillariophyceae</taxon>
        <taxon>Bacillariophycidae</taxon>
        <taxon>Bacillariales</taxon>
        <taxon>Bacillariaceae</taxon>
        <taxon>Fragilariopsis</taxon>
    </lineage>
</organism>
<dbReference type="OrthoDB" id="42185at2759"/>
<feature type="domain" description="HMG box" evidence="2">
    <location>
        <begin position="9"/>
        <end position="76"/>
    </location>
</feature>
<evidence type="ECO:0000256" key="1">
    <source>
        <dbReference type="PROSITE-ProRule" id="PRU00267"/>
    </source>
</evidence>
<dbReference type="SUPFAM" id="SSF47095">
    <property type="entry name" value="HMG-box"/>
    <property type="match status" value="1"/>
</dbReference>
<dbReference type="Pfam" id="PF00505">
    <property type="entry name" value="HMG_box"/>
    <property type="match status" value="1"/>
</dbReference>
<name>A0A1E7FVG5_9STRA</name>
<dbReference type="GO" id="GO:0005634">
    <property type="term" value="C:nucleus"/>
    <property type="evidence" value="ECO:0007669"/>
    <property type="project" value="UniProtKB-UniRule"/>
</dbReference>
<evidence type="ECO:0000313" key="3">
    <source>
        <dbReference type="EMBL" id="OEU22139.1"/>
    </source>
</evidence>
<evidence type="ECO:0000259" key="2">
    <source>
        <dbReference type="PROSITE" id="PS50118"/>
    </source>
</evidence>